<dbReference type="SUPFAM" id="SSF46785">
    <property type="entry name" value="Winged helix' DNA-binding domain"/>
    <property type="match status" value="1"/>
</dbReference>
<dbReference type="Gene3D" id="1.10.10.10">
    <property type="entry name" value="Winged helix-like DNA-binding domain superfamily/Winged helix DNA-binding domain"/>
    <property type="match status" value="1"/>
</dbReference>
<organism evidence="5 6">
    <name type="scientific">Effusibacillus dendaii</name>
    <dbReference type="NCBI Taxonomy" id="2743772"/>
    <lineage>
        <taxon>Bacteria</taxon>
        <taxon>Bacillati</taxon>
        <taxon>Bacillota</taxon>
        <taxon>Bacilli</taxon>
        <taxon>Bacillales</taxon>
        <taxon>Alicyclobacillaceae</taxon>
        <taxon>Effusibacillus</taxon>
    </lineage>
</organism>
<dbReference type="KEGG" id="eff:skT53_02170"/>
<dbReference type="GO" id="GO:0003677">
    <property type="term" value="F:DNA binding"/>
    <property type="evidence" value="ECO:0007669"/>
    <property type="project" value="UniProtKB-KW"/>
</dbReference>
<proteinExistence type="predicted"/>
<dbReference type="InterPro" id="IPR036388">
    <property type="entry name" value="WH-like_DNA-bd_sf"/>
</dbReference>
<keyword evidence="1" id="KW-0805">Transcription regulation</keyword>
<dbReference type="AlphaFoldDB" id="A0A7I8D759"/>
<accession>A0A7I8D759</accession>
<evidence type="ECO:0000256" key="3">
    <source>
        <dbReference type="ARBA" id="ARBA00023163"/>
    </source>
</evidence>
<dbReference type="RefSeq" id="WP_200759376.1">
    <property type="nucleotide sequence ID" value="NZ_AP023366.1"/>
</dbReference>
<dbReference type="PROSITE" id="PS51118">
    <property type="entry name" value="HTH_HXLR"/>
    <property type="match status" value="1"/>
</dbReference>
<dbReference type="PANTHER" id="PTHR33204:SF18">
    <property type="entry name" value="TRANSCRIPTIONAL REGULATORY PROTEIN"/>
    <property type="match status" value="1"/>
</dbReference>
<keyword evidence="3" id="KW-0804">Transcription</keyword>
<name>A0A7I8D759_9BACL</name>
<feature type="domain" description="HTH hxlR-type" evidence="4">
    <location>
        <begin position="9"/>
        <end position="107"/>
    </location>
</feature>
<dbReference type="InterPro" id="IPR002577">
    <property type="entry name" value="HTH_HxlR"/>
</dbReference>
<dbReference type="EMBL" id="AP023366">
    <property type="protein sequence ID" value="BCJ85232.1"/>
    <property type="molecule type" value="Genomic_DNA"/>
</dbReference>
<sequence length="143" mass="16474">MSKQYNLPCNIARTLEIVGDRWTLLIVRDLLFGVRKFSDLKKSLDGISPNILSERLQELEQQGLVTSSLYSAHPPRYQYELTAKGSDLRHVLNALAIWGNRHLTPKYKKLVHDTCGHEVKSAYYCPDCDEYVKNISYQDNQSE</sequence>
<dbReference type="Proteomes" id="UP000593802">
    <property type="component" value="Chromosome"/>
</dbReference>
<evidence type="ECO:0000256" key="1">
    <source>
        <dbReference type="ARBA" id="ARBA00023015"/>
    </source>
</evidence>
<reference evidence="5 6" key="1">
    <citation type="submission" date="2020-08" db="EMBL/GenBank/DDBJ databases">
        <title>Complete Genome Sequence of Effusibacillus dendaii Strain skT53, Isolated from Farmland soil.</title>
        <authorList>
            <person name="Konishi T."/>
            <person name="Kawasaki H."/>
        </authorList>
    </citation>
    <scope>NUCLEOTIDE SEQUENCE [LARGE SCALE GENOMIC DNA]</scope>
    <source>
        <strain evidence="6">skT53</strain>
    </source>
</reference>
<keyword evidence="6" id="KW-1185">Reference proteome</keyword>
<keyword evidence="2" id="KW-0238">DNA-binding</keyword>
<evidence type="ECO:0000256" key="2">
    <source>
        <dbReference type="ARBA" id="ARBA00023125"/>
    </source>
</evidence>
<protein>
    <recommendedName>
        <fullName evidence="4">HTH hxlR-type domain-containing protein</fullName>
    </recommendedName>
</protein>
<dbReference type="PANTHER" id="PTHR33204">
    <property type="entry name" value="TRANSCRIPTIONAL REGULATOR, MARR FAMILY"/>
    <property type="match status" value="1"/>
</dbReference>
<evidence type="ECO:0000313" key="6">
    <source>
        <dbReference type="Proteomes" id="UP000593802"/>
    </source>
</evidence>
<gene>
    <name evidence="5" type="ORF">skT53_02170</name>
</gene>
<evidence type="ECO:0000259" key="4">
    <source>
        <dbReference type="PROSITE" id="PS51118"/>
    </source>
</evidence>
<evidence type="ECO:0000313" key="5">
    <source>
        <dbReference type="EMBL" id="BCJ85232.1"/>
    </source>
</evidence>
<dbReference type="InterPro" id="IPR011991">
    <property type="entry name" value="ArsR-like_HTH"/>
</dbReference>
<dbReference type="CDD" id="cd00090">
    <property type="entry name" value="HTH_ARSR"/>
    <property type="match status" value="1"/>
</dbReference>
<dbReference type="Pfam" id="PF01638">
    <property type="entry name" value="HxlR"/>
    <property type="match status" value="1"/>
</dbReference>
<dbReference type="InterPro" id="IPR036390">
    <property type="entry name" value="WH_DNA-bd_sf"/>
</dbReference>